<dbReference type="RefSeq" id="WP_105040769.1">
    <property type="nucleotide sequence ID" value="NZ_PPSL01000006.1"/>
</dbReference>
<feature type="binding site" evidence="7">
    <location>
        <position position="118"/>
    </location>
    <ligand>
        <name>ATP</name>
        <dbReference type="ChEBI" id="CHEBI:30616"/>
    </ligand>
</feature>
<dbReference type="GO" id="GO:0005829">
    <property type="term" value="C:cytosol"/>
    <property type="evidence" value="ECO:0007669"/>
    <property type="project" value="TreeGrafter"/>
</dbReference>
<dbReference type="InterPro" id="IPR000623">
    <property type="entry name" value="Shikimate_kinase/TSH1"/>
</dbReference>
<keyword evidence="2 7" id="KW-0808">Transferase</keyword>
<dbReference type="Pfam" id="PF01202">
    <property type="entry name" value="SKI"/>
    <property type="match status" value="1"/>
</dbReference>
<protein>
    <recommendedName>
        <fullName evidence="7">Shikimate kinase</fullName>
        <shortName evidence="7">SK</shortName>
        <ecNumber evidence="7">2.7.1.71</ecNumber>
    </recommendedName>
</protein>
<dbReference type="Proteomes" id="UP000239872">
    <property type="component" value="Unassembled WGS sequence"/>
</dbReference>
<dbReference type="GO" id="GO:0004765">
    <property type="term" value="F:shikimate kinase activity"/>
    <property type="evidence" value="ECO:0007669"/>
    <property type="project" value="UniProtKB-UniRule"/>
</dbReference>
<feature type="binding site" evidence="7">
    <location>
        <position position="55"/>
    </location>
    <ligand>
        <name>substrate</name>
    </ligand>
</feature>
<evidence type="ECO:0000256" key="4">
    <source>
        <dbReference type="ARBA" id="ARBA00022777"/>
    </source>
</evidence>
<comment type="cofactor">
    <cofactor evidence="7">
        <name>Mg(2+)</name>
        <dbReference type="ChEBI" id="CHEBI:18420"/>
    </cofactor>
    <text evidence="7">Binds 1 Mg(2+) ion per subunit.</text>
</comment>
<evidence type="ECO:0000256" key="7">
    <source>
        <dbReference type="HAMAP-Rule" id="MF_00109"/>
    </source>
</evidence>
<evidence type="ECO:0000313" key="8">
    <source>
        <dbReference type="EMBL" id="PQJ09319.1"/>
    </source>
</evidence>
<gene>
    <name evidence="7" type="primary">aroK</name>
    <name evidence="8" type="ORF">CJD36_018905</name>
</gene>
<keyword evidence="7" id="KW-0963">Cytoplasm</keyword>
<proteinExistence type="inferred from homology"/>
<evidence type="ECO:0000256" key="1">
    <source>
        <dbReference type="ARBA" id="ARBA00022605"/>
    </source>
</evidence>
<dbReference type="EMBL" id="PPSL01000006">
    <property type="protein sequence ID" value="PQJ09319.1"/>
    <property type="molecule type" value="Genomic_DNA"/>
</dbReference>
<evidence type="ECO:0000256" key="6">
    <source>
        <dbReference type="ARBA" id="ARBA00023141"/>
    </source>
</evidence>
<dbReference type="GO" id="GO:0000287">
    <property type="term" value="F:magnesium ion binding"/>
    <property type="evidence" value="ECO:0007669"/>
    <property type="project" value="UniProtKB-UniRule"/>
</dbReference>
<keyword evidence="4 7" id="KW-0418">Kinase</keyword>
<comment type="catalytic activity">
    <reaction evidence="7">
        <text>shikimate + ATP = 3-phosphoshikimate + ADP + H(+)</text>
        <dbReference type="Rhea" id="RHEA:13121"/>
        <dbReference type="ChEBI" id="CHEBI:15378"/>
        <dbReference type="ChEBI" id="CHEBI:30616"/>
        <dbReference type="ChEBI" id="CHEBI:36208"/>
        <dbReference type="ChEBI" id="CHEBI:145989"/>
        <dbReference type="ChEBI" id="CHEBI:456216"/>
        <dbReference type="EC" id="2.7.1.71"/>
    </reaction>
</comment>
<dbReference type="GO" id="GO:0009073">
    <property type="term" value="P:aromatic amino acid family biosynthetic process"/>
    <property type="evidence" value="ECO:0007669"/>
    <property type="project" value="UniProtKB-KW"/>
</dbReference>
<evidence type="ECO:0000256" key="5">
    <source>
        <dbReference type="ARBA" id="ARBA00022840"/>
    </source>
</evidence>
<dbReference type="SUPFAM" id="SSF52540">
    <property type="entry name" value="P-loop containing nucleoside triphosphate hydrolases"/>
    <property type="match status" value="1"/>
</dbReference>
<keyword evidence="9" id="KW-1185">Reference proteome</keyword>
<reference evidence="8 9" key="1">
    <citation type="submission" date="2018-01" db="EMBL/GenBank/DDBJ databases">
        <title>A novel member of the phylum Bacteroidetes isolated from glacier ice.</title>
        <authorList>
            <person name="Liu Q."/>
            <person name="Xin Y.-H."/>
        </authorList>
    </citation>
    <scope>NUCLEOTIDE SEQUENCE [LARGE SCALE GENOMIC DNA]</scope>
    <source>
        <strain evidence="8 9">RB1R16</strain>
    </source>
</reference>
<dbReference type="GO" id="GO:0005524">
    <property type="term" value="F:ATP binding"/>
    <property type="evidence" value="ECO:0007669"/>
    <property type="project" value="UniProtKB-UniRule"/>
</dbReference>
<comment type="pathway">
    <text evidence="7">Metabolic intermediate biosynthesis; chorismate biosynthesis; chorismate from D-erythrose 4-phosphate and phosphoenolpyruvate: step 5/7.</text>
</comment>
<organism evidence="8 9">
    <name type="scientific">Flavipsychrobacter stenotrophus</name>
    <dbReference type="NCBI Taxonomy" id="2077091"/>
    <lineage>
        <taxon>Bacteria</taxon>
        <taxon>Pseudomonadati</taxon>
        <taxon>Bacteroidota</taxon>
        <taxon>Chitinophagia</taxon>
        <taxon>Chitinophagales</taxon>
        <taxon>Chitinophagaceae</taxon>
        <taxon>Flavipsychrobacter</taxon>
    </lineage>
</organism>
<keyword evidence="7" id="KW-0460">Magnesium</keyword>
<evidence type="ECO:0000313" key="9">
    <source>
        <dbReference type="Proteomes" id="UP000239872"/>
    </source>
</evidence>
<keyword evidence="7" id="KW-0479">Metal-binding</keyword>
<feature type="binding site" evidence="7">
    <location>
        <position position="138"/>
    </location>
    <ligand>
        <name>substrate</name>
    </ligand>
</feature>
<keyword evidence="6 7" id="KW-0057">Aromatic amino acid biosynthesis</keyword>
<keyword evidence="1 7" id="KW-0028">Amino-acid biosynthesis</keyword>
<keyword evidence="5 7" id="KW-0067">ATP-binding</keyword>
<feature type="binding site" evidence="7">
    <location>
        <position position="13"/>
    </location>
    <ligand>
        <name>Mg(2+)</name>
        <dbReference type="ChEBI" id="CHEBI:18420"/>
    </ligand>
</feature>
<name>A0A2S7SQY7_9BACT</name>
<comment type="subunit">
    <text evidence="7">Monomer.</text>
</comment>
<keyword evidence="3 7" id="KW-0547">Nucleotide-binding</keyword>
<dbReference type="CDD" id="cd00464">
    <property type="entry name" value="SK"/>
    <property type="match status" value="1"/>
</dbReference>
<accession>A0A2S7SQY7</accession>
<comment type="function">
    <text evidence="7">Catalyzes the specific phosphorylation of the 3-hydroxyl group of shikimic acid using ATP as a cosubstrate.</text>
</comment>
<dbReference type="UniPathway" id="UPA00053">
    <property type="reaction ID" value="UER00088"/>
</dbReference>
<evidence type="ECO:0000256" key="3">
    <source>
        <dbReference type="ARBA" id="ARBA00022741"/>
    </source>
</evidence>
<dbReference type="OrthoDB" id="9800332at2"/>
<dbReference type="GO" id="GO:0009423">
    <property type="term" value="P:chorismate biosynthetic process"/>
    <property type="evidence" value="ECO:0007669"/>
    <property type="project" value="UniProtKB-UniRule"/>
</dbReference>
<dbReference type="InterPro" id="IPR027417">
    <property type="entry name" value="P-loop_NTPase"/>
</dbReference>
<feature type="binding site" evidence="7">
    <location>
        <begin position="9"/>
        <end position="14"/>
    </location>
    <ligand>
        <name>ATP</name>
        <dbReference type="ChEBI" id="CHEBI:30616"/>
    </ligand>
</feature>
<dbReference type="PRINTS" id="PR01100">
    <property type="entry name" value="SHIKIMTKNASE"/>
</dbReference>
<dbReference type="AlphaFoldDB" id="A0A2S7SQY7"/>
<comment type="caution">
    <text evidence="7">Lacks conserved residue(s) required for the propagation of feature annotation.</text>
</comment>
<dbReference type="GO" id="GO:0008652">
    <property type="term" value="P:amino acid biosynthetic process"/>
    <property type="evidence" value="ECO:0007669"/>
    <property type="project" value="UniProtKB-KW"/>
</dbReference>
<comment type="similarity">
    <text evidence="7">Belongs to the shikimate kinase family.</text>
</comment>
<comment type="caution">
    <text evidence="8">The sequence shown here is derived from an EMBL/GenBank/DDBJ whole genome shotgun (WGS) entry which is preliminary data.</text>
</comment>
<dbReference type="EC" id="2.7.1.71" evidence="7"/>
<dbReference type="HAMAP" id="MF_00109">
    <property type="entry name" value="Shikimate_kinase"/>
    <property type="match status" value="1"/>
</dbReference>
<feature type="binding site" evidence="7">
    <location>
        <position position="79"/>
    </location>
    <ligand>
        <name>substrate</name>
    </ligand>
</feature>
<comment type="subcellular location">
    <subcellularLocation>
        <location evidence="7">Cytoplasm</location>
    </subcellularLocation>
</comment>
<dbReference type="Gene3D" id="3.40.50.300">
    <property type="entry name" value="P-loop containing nucleotide triphosphate hydrolases"/>
    <property type="match status" value="1"/>
</dbReference>
<feature type="binding site" evidence="7">
    <location>
        <position position="31"/>
    </location>
    <ligand>
        <name>substrate</name>
    </ligand>
</feature>
<evidence type="ECO:0000256" key="2">
    <source>
        <dbReference type="ARBA" id="ARBA00022679"/>
    </source>
</evidence>
<dbReference type="PANTHER" id="PTHR21087:SF16">
    <property type="entry name" value="SHIKIMATE KINASE 1, CHLOROPLASTIC"/>
    <property type="match status" value="1"/>
</dbReference>
<sequence length="166" mass="18911">MIFLIGMPGTGKTYWGKKLADAYDQEFIDMDAYIAKKEKAEIATLFEIEGEEGFRKMENVYLERIIATAPENTVIACGGGTPCFFKNMEMMLDAGEVIYLQSTTAHLVNNLKNDTTQRPLLKGKSNLDEYLDKLLTERKEDYELAQHILQTEDISLTTFEKIMPHV</sequence>
<dbReference type="InterPro" id="IPR031322">
    <property type="entry name" value="Shikimate/glucono_kinase"/>
</dbReference>
<dbReference type="PANTHER" id="PTHR21087">
    <property type="entry name" value="SHIKIMATE KINASE"/>
    <property type="match status" value="1"/>
</dbReference>